<keyword evidence="13" id="KW-1185">Reference proteome</keyword>
<evidence type="ECO:0008006" key="14">
    <source>
        <dbReference type="Google" id="ProtNLM"/>
    </source>
</evidence>
<evidence type="ECO:0000256" key="8">
    <source>
        <dbReference type="ARBA" id="ARBA00022730"/>
    </source>
</evidence>
<dbReference type="STRING" id="1890683.A0A427YMJ8"/>
<feature type="compositionally biased region" description="Polar residues" evidence="11">
    <location>
        <begin position="512"/>
        <end position="522"/>
    </location>
</feature>
<dbReference type="GO" id="GO:0070037">
    <property type="term" value="F:rRNA (pseudouridine) methyltransferase activity"/>
    <property type="evidence" value="ECO:0007669"/>
    <property type="project" value="InterPro"/>
</dbReference>
<dbReference type="AlphaFoldDB" id="A0A427YMJ8"/>
<dbReference type="PANTHER" id="PTHR12636">
    <property type="entry name" value="NEP1/MRA1"/>
    <property type="match status" value="1"/>
</dbReference>
<feature type="region of interest" description="Disordered" evidence="11">
    <location>
        <begin position="100"/>
        <end position="125"/>
    </location>
</feature>
<evidence type="ECO:0000256" key="1">
    <source>
        <dbReference type="ARBA" id="ARBA00004604"/>
    </source>
</evidence>
<sequence length="522" mass="56282">MSARAGTPPKRRISQPDVSASGNPPKASKMSAAAPVFNPSRPLPPRNSIGGDGESPVKDEENSGDVGAAAPAARGESSAAAAATASAMAAAIAASRVTRPLPGSRRMQTGADFVPQQAAVPKSNEAKENTRRLIVVLSQACLEAYRVSSGSGGKNSVGKEAKYALLNCDDHQGILAKTGRDIADARPDITHQCLLTLLDSPLNKAGLLQVYIHTARGVLIEVNPSVRIPRTFKRFSGLMVQLLHKLSIRGVNGSERLLRVIKNPITDHFPTNTIKLTLSADAPTIRLSKFLPTLPETHSVAVFVGAMARGADNFADQWVDQKISISDYSLSASVACGKFCCAMTAPARLDWALFSPIHARPDPEELVRRGTLRGIAITSAVRSRGYWASESTLSLSLSPKTRPAPSALYARRILPSPDITTSPRISARAHELERRKERDEVRRKLAAKLRLGGLGLGEVMERVKGVWKEGGVGGEWVRRAICPGVKEKKAYWEGLSRKESEVPRDFPESRTHLISQSDYSDY</sequence>
<keyword evidence="3" id="KW-0690">Ribosome biogenesis</keyword>
<comment type="subcellular location">
    <subcellularLocation>
        <location evidence="1">Nucleus</location>
        <location evidence="1">Nucleolus</location>
    </subcellularLocation>
</comment>
<dbReference type="PANTHER" id="PTHR12636:SF5">
    <property type="entry name" value="RIBOSOMAL RNA SMALL SUBUNIT METHYLTRANSFERASE NEP1"/>
    <property type="match status" value="1"/>
</dbReference>
<keyword evidence="10" id="KW-0539">Nucleus</keyword>
<keyword evidence="4" id="KW-0698">rRNA processing</keyword>
<dbReference type="FunFam" id="3.40.1280.10:FF:000003">
    <property type="entry name" value="Ribosomal RNA small subunit methyltransferase"/>
    <property type="match status" value="1"/>
</dbReference>
<dbReference type="GO" id="GO:0070475">
    <property type="term" value="P:rRNA base methylation"/>
    <property type="evidence" value="ECO:0007669"/>
    <property type="project" value="InterPro"/>
</dbReference>
<comment type="similarity">
    <text evidence="2">Belongs to the class IV-like SAM-binding methyltransferase superfamily. RNA methyltransferase NEP1 family.</text>
</comment>
<evidence type="ECO:0000256" key="7">
    <source>
        <dbReference type="ARBA" id="ARBA00022691"/>
    </source>
</evidence>
<proteinExistence type="inferred from homology"/>
<organism evidence="12 13">
    <name type="scientific">Saitozyma podzolica</name>
    <dbReference type="NCBI Taxonomy" id="1890683"/>
    <lineage>
        <taxon>Eukaryota</taxon>
        <taxon>Fungi</taxon>
        <taxon>Dikarya</taxon>
        <taxon>Basidiomycota</taxon>
        <taxon>Agaricomycotina</taxon>
        <taxon>Tremellomycetes</taxon>
        <taxon>Tremellales</taxon>
        <taxon>Trimorphomycetaceae</taxon>
        <taxon>Saitozyma</taxon>
    </lineage>
</organism>
<feature type="region of interest" description="Disordered" evidence="11">
    <location>
        <begin position="1"/>
        <end position="72"/>
    </location>
</feature>
<dbReference type="Proteomes" id="UP000279259">
    <property type="component" value="Unassembled WGS sequence"/>
</dbReference>
<dbReference type="InterPro" id="IPR005304">
    <property type="entry name" value="Rbsml_bgen_MeTrfase_EMG1/NEP1"/>
</dbReference>
<evidence type="ECO:0000256" key="10">
    <source>
        <dbReference type="ARBA" id="ARBA00023242"/>
    </source>
</evidence>
<accession>A0A427YMJ8</accession>
<feature type="compositionally biased region" description="Basic and acidic residues" evidence="11">
    <location>
        <begin position="501"/>
        <end position="511"/>
    </location>
</feature>
<feature type="region of interest" description="Disordered" evidence="11">
    <location>
        <begin position="501"/>
        <end position="522"/>
    </location>
</feature>
<dbReference type="GO" id="GO:0019843">
    <property type="term" value="F:rRNA binding"/>
    <property type="evidence" value="ECO:0007669"/>
    <property type="project" value="UniProtKB-KW"/>
</dbReference>
<dbReference type="SUPFAM" id="SSF75217">
    <property type="entry name" value="alpha/beta knot"/>
    <property type="match status" value="1"/>
</dbReference>
<dbReference type="InterPro" id="IPR029026">
    <property type="entry name" value="tRNA_m1G_MTases_N"/>
</dbReference>
<dbReference type="Pfam" id="PF03587">
    <property type="entry name" value="EMG1"/>
    <property type="match status" value="1"/>
</dbReference>
<evidence type="ECO:0000256" key="5">
    <source>
        <dbReference type="ARBA" id="ARBA00022603"/>
    </source>
</evidence>
<keyword evidence="9" id="KW-0694">RNA-binding</keyword>
<evidence type="ECO:0000256" key="11">
    <source>
        <dbReference type="SAM" id="MobiDB-lite"/>
    </source>
</evidence>
<feature type="compositionally biased region" description="Low complexity" evidence="11">
    <location>
        <begin position="24"/>
        <end position="35"/>
    </location>
</feature>
<keyword evidence="7" id="KW-0949">S-adenosyl-L-methionine</keyword>
<evidence type="ECO:0000313" key="12">
    <source>
        <dbReference type="EMBL" id="RSH92315.1"/>
    </source>
</evidence>
<name>A0A427YMJ8_9TREE</name>
<evidence type="ECO:0000256" key="9">
    <source>
        <dbReference type="ARBA" id="ARBA00022884"/>
    </source>
</evidence>
<dbReference type="OrthoDB" id="269804at2759"/>
<keyword evidence="8" id="KW-0699">rRNA-binding</keyword>
<reference evidence="12 13" key="1">
    <citation type="submission" date="2018-11" db="EMBL/GenBank/DDBJ databases">
        <title>Genome sequence of Saitozyma podzolica DSM 27192.</title>
        <authorList>
            <person name="Aliyu H."/>
            <person name="Gorte O."/>
            <person name="Ochsenreither K."/>
        </authorList>
    </citation>
    <scope>NUCLEOTIDE SEQUENCE [LARGE SCALE GENOMIC DNA]</scope>
    <source>
        <strain evidence="12 13">DSM 27192</strain>
    </source>
</reference>
<keyword evidence="5" id="KW-0489">Methyltransferase</keyword>
<dbReference type="Gene3D" id="3.40.1280.10">
    <property type="match status" value="1"/>
</dbReference>
<dbReference type="CDD" id="cd18088">
    <property type="entry name" value="Nep1-like"/>
    <property type="match status" value="1"/>
</dbReference>
<dbReference type="EMBL" id="RSCD01000006">
    <property type="protein sequence ID" value="RSH92315.1"/>
    <property type="molecule type" value="Genomic_DNA"/>
</dbReference>
<evidence type="ECO:0000313" key="13">
    <source>
        <dbReference type="Proteomes" id="UP000279259"/>
    </source>
</evidence>
<comment type="caution">
    <text evidence="12">The sequence shown here is derived from an EMBL/GenBank/DDBJ whole genome shotgun (WGS) entry which is preliminary data.</text>
</comment>
<dbReference type="InterPro" id="IPR029028">
    <property type="entry name" value="Alpha/beta_knot_MTases"/>
</dbReference>
<protein>
    <recommendedName>
        <fullName evidence="14">18S rRNA pseudouridine methyltransferase</fullName>
    </recommendedName>
</protein>
<evidence type="ECO:0000256" key="6">
    <source>
        <dbReference type="ARBA" id="ARBA00022679"/>
    </source>
</evidence>
<keyword evidence="6" id="KW-0808">Transferase</keyword>
<dbReference type="GO" id="GO:0032040">
    <property type="term" value="C:small-subunit processome"/>
    <property type="evidence" value="ECO:0007669"/>
    <property type="project" value="TreeGrafter"/>
</dbReference>
<gene>
    <name evidence="12" type="ORF">EHS25_008730</name>
</gene>
<evidence type="ECO:0000256" key="2">
    <source>
        <dbReference type="ARBA" id="ARBA00008115"/>
    </source>
</evidence>
<evidence type="ECO:0000256" key="4">
    <source>
        <dbReference type="ARBA" id="ARBA00022552"/>
    </source>
</evidence>
<evidence type="ECO:0000256" key="3">
    <source>
        <dbReference type="ARBA" id="ARBA00022517"/>
    </source>
</evidence>